<feature type="region of interest" description="Disordered" evidence="1">
    <location>
        <begin position="1"/>
        <end position="20"/>
    </location>
</feature>
<reference evidence="3 4" key="1">
    <citation type="submission" date="2019-03" db="EMBL/GenBank/DDBJ databases">
        <title>Genomics of glacier-inhabiting Cryobacterium strains.</title>
        <authorList>
            <person name="Liu Q."/>
            <person name="Xin Y.-H."/>
        </authorList>
    </citation>
    <scope>NUCLEOTIDE SEQUENCE [LARGE SCALE GENOMIC DNA]</scope>
    <source>
        <strain evidence="3 4">Hh14</strain>
    </source>
</reference>
<feature type="compositionally biased region" description="Low complexity" evidence="1">
    <location>
        <begin position="7"/>
        <end position="20"/>
    </location>
</feature>
<keyword evidence="2" id="KW-1133">Transmembrane helix</keyword>
<dbReference type="AlphaFoldDB" id="A0A4R8ZVP9"/>
<feature type="transmembrane region" description="Helical" evidence="2">
    <location>
        <begin position="24"/>
        <end position="51"/>
    </location>
</feature>
<evidence type="ECO:0000313" key="4">
    <source>
        <dbReference type="Proteomes" id="UP000297447"/>
    </source>
</evidence>
<dbReference type="Proteomes" id="UP000297447">
    <property type="component" value="Unassembled WGS sequence"/>
</dbReference>
<dbReference type="RefSeq" id="WP_166791804.1">
    <property type="nucleotide sequence ID" value="NZ_SOHE01000063.1"/>
</dbReference>
<evidence type="ECO:0000313" key="3">
    <source>
        <dbReference type="EMBL" id="TFD47339.1"/>
    </source>
</evidence>
<organism evidence="3 4">
    <name type="scientific">Cryobacterium frigoriphilum</name>
    <dbReference type="NCBI Taxonomy" id="1259150"/>
    <lineage>
        <taxon>Bacteria</taxon>
        <taxon>Bacillati</taxon>
        <taxon>Actinomycetota</taxon>
        <taxon>Actinomycetes</taxon>
        <taxon>Micrococcales</taxon>
        <taxon>Microbacteriaceae</taxon>
        <taxon>Cryobacterium</taxon>
    </lineage>
</organism>
<keyword evidence="2" id="KW-0472">Membrane</keyword>
<gene>
    <name evidence="3" type="ORF">E3T55_15280</name>
</gene>
<keyword evidence="4" id="KW-1185">Reference proteome</keyword>
<keyword evidence="2" id="KW-0812">Transmembrane</keyword>
<sequence>MPFSKAPRSSPLPSPTRSAGGSSVLMGSVLLGSVLLGSVLLGSVLMGSVLAGTMLAKARVRHVICRA</sequence>
<evidence type="ECO:0000256" key="2">
    <source>
        <dbReference type="SAM" id="Phobius"/>
    </source>
</evidence>
<name>A0A4R8ZVP9_9MICO</name>
<evidence type="ECO:0000256" key="1">
    <source>
        <dbReference type="SAM" id="MobiDB-lite"/>
    </source>
</evidence>
<proteinExistence type="predicted"/>
<dbReference type="EMBL" id="SOHE01000063">
    <property type="protein sequence ID" value="TFD47339.1"/>
    <property type="molecule type" value="Genomic_DNA"/>
</dbReference>
<accession>A0A4R8ZVP9</accession>
<protein>
    <submittedName>
        <fullName evidence="3">Uncharacterized protein</fullName>
    </submittedName>
</protein>
<comment type="caution">
    <text evidence="3">The sequence shown here is derived from an EMBL/GenBank/DDBJ whole genome shotgun (WGS) entry which is preliminary data.</text>
</comment>